<accession>A0AAP0FY09</accession>
<keyword evidence="2" id="KW-1185">Reference proteome</keyword>
<reference evidence="1 2" key="1">
    <citation type="journal article" date="2022" name="Nat. Plants">
        <title>Genomes of leafy and leafless Platanthera orchids illuminate the evolution of mycoheterotrophy.</title>
        <authorList>
            <person name="Li M.H."/>
            <person name="Liu K.W."/>
            <person name="Li Z."/>
            <person name="Lu H.C."/>
            <person name="Ye Q.L."/>
            <person name="Zhang D."/>
            <person name="Wang J.Y."/>
            <person name="Li Y.F."/>
            <person name="Zhong Z.M."/>
            <person name="Liu X."/>
            <person name="Yu X."/>
            <person name="Liu D.K."/>
            <person name="Tu X.D."/>
            <person name="Liu B."/>
            <person name="Hao Y."/>
            <person name="Liao X.Y."/>
            <person name="Jiang Y.T."/>
            <person name="Sun W.H."/>
            <person name="Chen J."/>
            <person name="Chen Y.Q."/>
            <person name="Ai Y."/>
            <person name="Zhai J.W."/>
            <person name="Wu S.S."/>
            <person name="Zhou Z."/>
            <person name="Hsiao Y.Y."/>
            <person name="Wu W.L."/>
            <person name="Chen Y.Y."/>
            <person name="Lin Y.F."/>
            <person name="Hsu J.L."/>
            <person name="Li C.Y."/>
            <person name="Wang Z.W."/>
            <person name="Zhao X."/>
            <person name="Zhong W.Y."/>
            <person name="Ma X.K."/>
            <person name="Ma L."/>
            <person name="Huang J."/>
            <person name="Chen G.Z."/>
            <person name="Huang M.Z."/>
            <person name="Huang L."/>
            <person name="Peng D.H."/>
            <person name="Luo Y.B."/>
            <person name="Zou S.Q."/>
            <person name="Chen S.P."/>
            <person name="Lan S."/>
            <person name="Tsai W.C."/>
            <person name="Van de Peer Y."/>
            <person name="Liu Z.J."/>
        </authorList>
    </citation>
    <scope>NUCLEOTIDE SEQUENCE [LARGE SCALE GENOMIC DNA]</scope>
    <source>
        <strain evidence="1">Lor287</strain>
    </source>
</reference>
<protein>
    <submittedName>
        <fullName evidence="1">Phosphoenolpyruvate carboxylase 2</fullName>
    </submittedName>
</protein>
<dbReference type="GO" id="GO:0008964">
    <property type="term" value="F:phosphoenolpyruvate carboxylase activity"/>
    <property type="evidence" value="ECO:0007669"/>
    <property type="project" value="InterPro"/>
</dbReference>
<dbReference type="GO" id="GO:0048046">
    <property type="term" value="C:apoplast"/>
    <property type="evidence" value="ECO:0007669"/>
    <property type="project" value="TreeGrafter"/>
</dbReference>
<organism evidence="1 2">
    <name type="scientific">Platanthera zijinensis</name>
    <dbReference type="NCBI Taxonomy" id="2320716"/>
    <lineage>
        <taxon>Eukaryota</taxon>
        <taxon>Viridiplantae</taxon>
        <taxon>Streptophyta</taxon>
        <taxon>Embryophyta</taxon>
        <taxon>Tracheophyta</taxon>
        <taxon>Spermatophyta</taxon>
        <taxon>Magnoliopsida</taxon>
        <taxon>Liliopsida</taxon>
        <taxon>Asparagales</taxon>
        <taxon>Orchidaceae</taxon>
        <taxon>Orchidoideae</taxon>
        <taxon>Orchideae</taxon>
        <taxon>Orchidinae</taxon>
        <taxon>Platanthera</taxon>
    </lineage>
</organism>
<dbReference type="AlphaFoldDB" id="A0AAP0FY09"/>
<name>A0AAP0FY09_9ASPA</name>
<evidence type="ECO:0000313" key="1">
    <source>
        <dbReference type="EMBL" id="KAK8923858.1"/>
    </source>
</evidence>
<dbReference type="Pfam" id="PF00311">
    <property type="entry name" value="PEPcase"/>
    <property type="match status" value="1"/>
</dbReference>
<sequence>MIRYSDFGKDVGCLSAAWQLYKTQTEVVKDAKEYGVKLTMFHGRGGSVGKGGSPAHLAILLLPPDTIHGLLCVMVQGEVIEHFFEEEYLCCYARTWNAPSNFTQARMAHIDGRNGCGGHK</sequence>
<dbReference type="SUPFAM" id="SSF51621">
    <property type="entry name" value="Phosphoenolpyruvate/pyruvate domain"/>
    <property type="match status" value="1"/>
</dbReference>
<gene>
    <name evidence="1" type="primary">PPC2</name>
    <name evidence="1" type="ORF">KSP39_PZI019517</name>
</gene>
<dbReference type="PANTHER" id="PTHR30523:SF47">
    <property type="entry name" value="PHOSPHOENOLPYRUVATE CARBOXYLASE 2"/>
    <property type="match status" value="1"/>
</dbReference>
<dbReference type="InterPro" id="IPR015813">
    <property type="entry name" value="Pyrv/PenolPyrv_kinase-like_dom"/>
</dbReference>
<dbReference type="InterPro" id="IPR021135">
    <property type="entry name" value="PEP_COase"/>
</dbReference>
<dbReference type="Proteomes" id="UP001418222">
    <property type="component" value="Unassembled WGS sequence"/>
</dbReference>
<dbReference type="EMBL" id="JBBWWQ010000017">
    <property type="protein sequence ID" value="KAK8923858.1"/>
    <property type="molecule type" value="Genomic_DNA"/>
</dbReference>
<dbReference type="GO" id="GO:0005829">
    <property type="term" value="C:cytosol"/>
    <property type="evidence" value="ECO:0007669"/>
    <property type="project" value="TreeGrafter"/>
</dbReference>
<evidence type="ECO:0000313" key="2">
    <source>
        <dbReference type="Proteomes" id="UP001418222"/>
    </source>
</evidence>
<dbReference type="GO" id="GO:0009507">
    <property type="term" value="C:chloroplast"/>
    <property type="evidence" value="ECO:0007669"/>
    <property type="project" value="TreeGrafter"/>
</dbReference>
<dbReference type="PANTHER" id="PTHR30523">
    <property type="entry name" value="PHOSPHOENOLPYRUVATE CARBOXYLASE"/>
    <property type="match status" value="1"/>
</dbReference>
<dbReference type="GO" id="GO:0048366">
    <property type="term" value="P:leaf development"/>
    <property type="evidence" value="ECO:0007669"/>
    <property type="project" value="TreeGrafter"/>
</dbReference>
<dbReference type="GO" id="GO:0015977">
    <property type="term" value="P:carbon fixation"/>
    <property type="evidence" value="ECO:0007669"/>
    <property type="project" value="InterPro"/>
</dbReference>
<comment type="caution">
    <text evidence="1">The sequence shown here is derived from an EMBL/GenBank/DDBJ whole genome shotgun (WGS) entry which is preliminary data.</text>
</comment>
<proteinExistence type="predicted"/>
<dbReference type="GO" id="GO:0006099">
    <property type="term" value="P:tricarboxylic acid cycle"/>
    <property type="evidence" value="ECO:0007669"/>
    <property type="project" value="InterPro"/>
</dbReference>